<reference evidence="1" key="1">
    <citation type="submission" date="2022-05" db="EMBL/GenBank/DDBJ databases">
        <authorList>
            <person name="Blom J."/>
        </authorList>
    </citation>
    <scope>NUCLEOTIDE SEQUENCE</scope>
    <source>
        <strain evidence="1">Type strain: CPO20170097</strain>
    </source>
</reference>
<keyword evidence="2" id="KW-1185">Reference proteome</keyword>
<name>A0ABN8T707_9ENTR</name>
<accession>A0ABN8T707</accession>
<comment type="caution">
    <text evidence="1">The sequence shown here is derived from an EMBL/GenBank/DDBJ whole genome shotgun (WGS) entry which is preliminary data.</text>
</comment>
<proteinExistence type="predicted"/>
<organism evidence="1 2">
    <name type="scientific">Pseudocitrobacter vendiensis</name>
    <dbReference type="NCBI Taxonomy" id="2488306"/>
    <lineage>
        <taxon>Bacteria</taxon>
        <taxon>Pseudomonadati</taxon>
        <taxon>Pseudomonadota</taxon>
        <taxon>Gammaproteobacteria</taxon>
        <taxon>Enterobacterales</taxon>
        <taxon>Enterobacteriaceae</taxon>
        <taxon>Pseudocitrobacter</taxon>
    </lineage>
</organism>
<evidence type="ECO:0000313" key="2">
    <source>
        <dbReference type="Proteomes" id="UP001152651"/>
    </source>
</evidence>
<evidence type="ECO:0000313" key="1">
    <source>
        <dbReference type="EMBL" id="CAH6636036.1"/>
    </source>
</evidence>
<dbReference type="EMBL" id="CALSBS010000002">
    <property type="protein sequence ID" value="CAH6636036.1"/>
    <property type="molecule type" value="Genomic_DNA"/>
</dbReference>
<sequence length="65" mass="7271">MHGIRMPNIKFKCPKCKGAKFKFTCASEHGHHKHGAVCPACDIPVTPENCIPGMPKRSRWSKPNK</sequence>
<dbReference type="Proteomes" id="UP001152651">
    <property type="component" value="Unassembled WGS sequence"/>
</dbReference>
<gene>
    <name evidence="1" type="ORF">FBBNIHIM_04305</name>
</gene>
<protein>
    <submittedName>
        <fullName evidence="1">Uncharacterized protein</fullName>
    </submittedName>
</protein>